<feature type="region of interest" description="Disordered" evidence="1">
    <location>
        <begin position="91"/>
        <end position="123"/>
    </location>
</feature>
<accession>A0AAE0LIY2</accession>
<dbReference type="Proteomes" id="UP001190700">
    <property type="component" value="Unassembled WGS sequence"/>
</dbReference>
<evidence type="ECO:0000313" key="3">
    <source>
        <dbReference type="Proteomes" id="UP001190700"/>
    </source>
</evidence>
<organism evidence="2 3">
    <name type="scientific">Cymbomonas tetramitiformis</name>
    <dbReference type="NCBI Taxonomy" id="36881"/>
    <lineage>
        <taxon>Eukaryota</taxon>
        <taxon>Viridiplantae</taxon>
        <taxon>Chlorophyta</taxon>
        <taxon>Pyramimonadophyceae</taxon>
        <taxon>Pyramimonadales</taxon>
        <taxon>Pyramimonadaceae</taxon>
        <taxon>Cymbomonas</taxon>
    </lineage>
</organism>
<gene>
    <name evidence="2" type="ORF">CYMTET_5553</name>
</gene>
<proteinExistence type="predicted"/>
<comment type="caution">
    <text evidence="2">The sequence shown here is derived from an EMBL/GenBank/DDBJ whole genome shotgun (WGS) entry which is preliminary data.</text>
</comment>
<name>A0AAE0LIY2_9CHLO</name>
<feature type="compositionally biased region" description="Low complexity" evidence="1">
    <location>
        <begin position="110"/>
        <end position="123"/>
    </location>
</feature>
<dbReference type="AlphaFoldDB" id="A0AAE0LIY2"/>
<reference evidence="2 3" key="1">
    <citation type="journal article" date="2015" name="Genome Biol. Evol.">
        <title>Comparative Genomics of a Bacterivorous Green Alga Reveals Evolutionary Causalities and Consequences of Phago-Mixotrophic Mode of Nutrition.</title>
        <authorList>
            <person name="Burns J.A."/>
            <person name="Paasch A."/>
            <person name="Narechania A."/>
            <person name="Kim E."/>
        </authorList>
    </citation>
    <scope>NUCLEOTIDE SEQUENCE [LARGE SCALE GENOMIC DNA]</scope>
    <source>
        <strain evidence="2 3">PLY_AMNH</strain>
    </source>
</reference>
<dbReference type="EMBL" id="LGRX02001096">
    <property type="protein sequence ID" value="KAK3286908.1"/>
    <property type="molecule type" value="Genomic_DNA"/>
</dbReference>
<keyword evidence="3" id="KW-1185">Reference proteome</keyword>
<protein>
    <submittedName>
        <fullName evidence="2">Uncharacterized protein</fullName>
    </submittedName>
</protein>
<evidence type="ECO:0000313" key="2">
    <source>
        <dbReference type="EMBL" id="KAK3286908.1"/>
    </source>
</evidence>
<feature type="compositionally biased region" description="Gly residues" evidence="1">
    <location>
        <begin position="91"/>
        <end position="109"/>
    </location>
</feature>
<sequence length="123" mass="13620">MASLDRRDPHRRVPKNRPIHGVLIVELVETEGCRRWATTVQKWRHGWRIAVMGRREHRVEADAQLCDVLRLAVLRRWFQLLQGMCPRGRGTVGGQLDKGGRGAAGGAGARVGARPGANAAVQE</sequence>
<evidence type="ECO:0000256" key="1">
    <source>
        <dbReference type="SAM" id="MobiDB-lite"/>
    </source>
</evidence>